<proteinExistence type="predicted"/>
<dbReference type="AlphaFoldDB" id="A0A0S4KVR9"/>
<evidence type="ECO:0000256" key="1">
    <source>
        <dbReference type="SAM" id="MobiDB-lite"/>
    </source>
</evidence>
<dbReference type="KEGG" id="nio:NITINOP_2500"/>
<feature type="region of interest" description="Disordered" evidence="1">
    <location>
        <begin position="365"/>
        <end position="387"/>
    </location>
</feature>
<name>A0A0S4KVR9_9BACT</name>
<protein>
    <submittedName>
        <fullName evidence="2">CRISPR-associated protein Csb1</fullName>
    </submittedName>
</protein>
<dbReference type="Proteomes" id="UP000066284">
    <property type="component" value="Chromosome 1"/>
</dbReference>
<dbReference type="NCBIfam" id="TIGR02570">
    <property type="entry name" value="cas7_GSU0053"/>
    <property type="match status" value="1"/>
</dbReference>
<evidence type="ECO:0000313" key="2">
    <source>
        <dbReference type="EMBL" id="CUQ67472.1"/>
    </source>
</evidence>
<accession>A0A0S4KVR9</accession>
<dbReference type="STRING" id="1715989.NITINOP_2500"/>
<keyword evidence="3" id="KW-1185">Reference proteome</keyword>
<organism evidence="2 3">
    <name type="scientific">Candidatus Nitrospira inopinata</name>
    <dbReference type="NCBI Taxonomy" id="1715989"/>
    <lineage>
        <taxon>Bacteria</taxon>
        <taxon>Pseudomonadati</taxon>
        <taxon>Nitrospirota</taxon>
        <taxon>Nitrospiria</taxon>
        <taxon>Nitrospirales</taxon>
        <taxon>Nitrospiraceae</taxon>
        <taxon>Nitrospira</taxon>
    </lineage>
</organism>
<dbReference type="EMBL" id="LN885086">
    <property type="protein sequence ID" value="CUQ67472.1"/>
    <property type="molecule type" value="Genomic_DNA"/>
</dbReference>
<dbReference type="InterPro" id="IPR013403">
    <property type="entry name" value="CRISPR-assoc_prot_Csb1/Cas7u"/>
</dbReference>
<reference evidence="3" key="1">
    <citation type="submission" date="2015-09" db="EMBL/GenBank/DDBJ databases">
        <authorList>
            <person name="Daims H."/>
        </authorList>
    </citation>
    <scope>NUCLEOTIDE SEQUENCE [LARGE SCALE GENOMIC DNA]</scope>
</reference>
<evidence type="ECO:0000313" key="3">
    <source>
        <dbReference type="Proteomes" id="UP000066284"/>
    </source>
</evidence>
<dbReference type="Pfam" id="PF09617">
    <property type="entry name" value="Cas_GSU0053"/>
    <property type="match status" value="1"/>
</dbReference>
<sequence>MNELLEKYDSWLKDDSNVAAVTVRQWLEPVEGKDAIIFPPTYPIEGNAGYSIDRIDGFTVCQIDSVGSQANRIEPIFLREQYCDLVPKVIIRATVDGRERSIHLLEAGHRAADAIVRFSTLGARIHEAFRAIHENGDATLLARIAPTSLVFGVWDSRATQVKLPRVLRSVIRAFDVYELHRSAQYSTLAGELLEGPDVEVTTKGVKAELGLAHVPSVKTHGGIRVKGEIRRDAALNVVAIRSLASGPDNEIGTLSLRRYVLGLALVGLTFEQDFSLREGCQLIPDKGRPPEWKIILHDGTRKDIVLTHRESIEYARKAAEQFGIGQDATGEFEAMLARKIQELPEKDRKALLRKGPVTMEAIEEFLKKRKTKGKTTKEPDASEGGEE</sequence>
<gene>
    <name evidence="2" type="primary">csb</name>
    <name evidence="2" type="ORF">NITINOP_2500</name>
</gene>